<feature type="compositionally biased region" description="Polar residues" evidence="2">
    <location>
        <begin position="33"/>
        <end position="44"/>
    </location>
</feature>
<name>A0A6B8RGW2_9BACL</name>
<sequence length="568" mass="63599">MSKLNRKMIQILLIVLLAFVSACSSSKDEGTSKETPGNTATSVSPPVVMDGPLQKYENTVTLTTTKVLEGDVKFKEGESIDNNVIDKSIEQDLNIKMKYLWTASNMPELIEKIRLALSANQELPDMLAISDPLLLSQLVKSGKYQEVGPLFEKYAIDNWKKGYENHSELWNGVTVDGKKYALPSFNMVGRGNVMWIRQDWLTKLNLKAPTTIAELETVMDAFTNLDPDGNNKKDTYGLALALKDMGVNATWMGSPDFVFAADGVIPTDNFWTKDKDGQAYQPLLSPAAKNGLGKLQEWMKKGYFPKDSGIYDNNKAIELFNSGKAGITFGAYWLSVWPFPDLIKNVPGSEFKAYPYPSGTDGTYKVAQESPTNGMNVLIKKDMEHPEAVIKYMNWFYKNYLEPDVGTKYEFGLAEGYDWATVDGKPTNDKSKVPNYMDAVRISVPKDFVYPDAWVDMMRKFTAGEKPVTPMETKQFGGEDAKSLEGAKILLDGIDKGYQLPPIIGIPTTKTMMSKQSMLDKMRKETLTKIIYGAAPVDDYDKFLEDYNNAGYKDIVAEVNDWYKTSTK</sequence>
<dbReference type="SUPFAM" id="SSF53850">
    <property type="entry name" value="Periplasmic binding protein-like II"/>
    <property type="match status" value="1"/>
</dbReference>
<feature type="signal peptide" evidence="3">
    <location>
        <begin position="1"/>
        <end position="27"/>
    </location>
</feature>
<dbReference type="Proteomes" id="UP000426246">
    <property type="component" value="Chromosome"/>
</dbReference>
<dbReference type="EMBL" id="CP034235">
    <property type="protein sequence ID" value="QGQ95167.1"/>
    <property type="molecule type" value="Genomic_DNA"/>
</dbReference>
<evidence type="ECO:0000256" key="2">
    <source>
        <dbReference type="SAM" id="MobiDB-lite"/>
    </source>
</evidence>
<feature type="region of interest" description="Disordered" evidence="2">
    <location>
        <begin position="27"/>
        <end position="48"/>
    </location>
</feature>
<dbReference type="PROSITE" id="PS51257">
    <property type="entry name" value="PROKAR_LIPOPROTEIN"/>
    <property type="match status" value="1"/>
</dbReference>
<evidence type="ECO:0008006" key="6">
    <source>
        <dbReference type="Google" id="ProtNLM"/>
    </source>
</evidence>
<reference evidence="5" key="1">
    <citation type="submission" date="2018-11" db="EMBL/GenBank/DDBJ databases">
        <title>Complete genome sequence of Paenibacillus sp. ML311-T8.</title>
        <authorList>
            <person name="Nam Y.-D."/>
            <person name="Kang J."/>
            <person name="Chung W.-H."/>
            <person name="Park Y.S."/>
        </authorList>
    </citation>
    <scope>NUCLEOTIDE SEQUENCE [LARGE SCALE GENOMIC DNA]</scope>
    <source>
        <strain evidence="5">ML311-T8</strain>
    </source>
</reference>
<keyword evidence="5" id="KW-1185">Reference proteome</keyword>
<dbReference type="OrthoDB" id="2507686at2"/>
<dbReference type="Gene3D" id="3.40.190.10">
    <property type="entry name" value="Periplasmic binding protein-like II"/>
    <property type="match status" value="2"/>
</dbReference>
<evidence type="ECO:0000313" key="4">
    <source>
        <dbReference type="EMBL" id="QGQ95167.1"/>
    </source>
</evidence>
<protein>
    <recommendedName>
        <fullName evidence="6">Extracellular solute-binding protein</fullName>
    </recommendedName>
</protein>
<dbReference type="PANTHER" id="PTHR43649">
    <property type="entry name" value="ARABINOSE-BINDING PROTEIN-RELATED"/>
    <property type="match status" value="1"/>
</dbReference>
<accession>A0A6B8RGW2</accession>
<keyword evidence="1 3" id="KW-0732">Signal</keyword>
<evidence type="ECO:0000313" key="5">
    <source>
        <dbReference type="Proteomes" id="UP000426246"/>
    </source>
</evidence>
<organism evidence="4 5">
    <name type="scientific">Paenibacillus psychroresistens</name>
    <dbReference type="NCBI Taxonomy" id="1778678"/>
    <lineage>
        <taxon>Bacteria</taxon>
        <taxon>Bacillati</taxon>
        <taxon>Bacillota</taxon>
        <taxon>Bacilli</taxon>
        <taxon>Bacillales</taxon>
        <taxon>Paenibacillaceae</taxon>
        <taxon>Paenibacillus</taxon>
    </lineage>
</organism>
<dbReference type="RefSeq" id="WP_155700183.1">
    <property type="nucleotide sequence ID" value="NZ_CP034235.1"/>
</dbReference>
<dbReference type="PANTHER" id="PTHR43649:SF33">
    <property type="entry name" value="POLYGALACTURONAN_RHAMNOGALACTURONAN-BINDING PROTEIN YTCQ"/>
    <property type="match status" value="1"/>
</dbReference>
<evidence type="ECO:0000256" key="3">
    <source>
        <dbReference type="SAM" id="SignalP"/>
    </source>
</evidence>
<proteinExistence type="predicted"/>
<dbReference type="KEGG" id="ppsc:EHS13_09855"/>
<evidence type="ECO:0000256" key="1">
    <source>
        <dbReference type="ARBA" id="ARBA00022729"/>
    </source>
</evidence>
<dbReference type="AlphaFoldDB" id="A0A6B8RGW2"/>
<feature type="chain" id="PRO_5025684091" description="Extracellular solute-binding protein" evidence="3">
    <location>
        <begin position="28"/>
        <end position="568"/>
    </location>
</feature>
<dbReference type="InterPro" id="IPR050490">
    <property type="entry name" value="Bact_solute-bd_prot1"/>
</dbReference>
<gene>
    <name evidence="4" type="ORF">EHS13_09855</name>
</gene>